<dbReference type="RefSeq" id="WP_002209539.1">
    <property type="nucleotide sequence ID" value="NC_008150.1"/>
</dbReference>
<dbReference type="AlphaFoldDB" id="A0A0E1P0F4"/>
<dbReference type="KEGG" id="ypa:YPA_3810"/>
<reference evidence="1 2" key="1">
    <citation type="journal article" date="2006" name="J. Bacteriol.">
        <title>Complete genome sequence of Yersinia pestis strains Antiqua and Nepal516: evidence of gene reduction in an emerging pathogen.</title>
        <authorList>
            <person name="Chain P.S."/>
            <person name="Hu P."/>
            <person name="Malfatti S.A."/>
            <person name="Radnedge L."/>
            <person name="Larimer F."/>
            <person name="Vergez L.M."/>
            <person name="Worsham P."/>
            <person name="Chu M.C."/>
            <person name="Andersen G.L."/>
        </authorList>
    </citation>
    <scope>NUCLEOTIDE SEQUENCE [LARGE SCALE GENOMIC DNA]</scope>
    <source>
        <strain evidence="1 2">Antiqua</strain>
    </source>
</reference>
<evidence type="ECO:0008006" key="3">
    <source>
        <dbReference type="Google" id="ProtNLM"/>
    </source>
</evidence>
<dbReference type="HOGENOM" id="CLU_131530_1_0_6"/>
<dbReference type="InterPro" id="IPR010351">
    <property type="entry name" value="DUF943"/>
</dbReference>
<protein>
    <recommendedName>
        <fullName evidence="3">Entero membrane protein</fullName>
    </recommendedName>
</protein>
<dbReference type="PATRIC" id="fig|360102.15.peg.2690"/>
<evidence type="ECO:0000313" key="2">
    <source>
        <dbReference type="Proteomes" id="UP000001971"/>
    </source>
</evidence>
<dbReference type="GeneID" id="57974725"/>
<dbReference type="Pfam" id="PF06092">
    <property type="entry name" value="DUF943"/>
    <property type="match status" value="1"/>
</dbReference>
<dbReference type="Proteomes" id="UP000001971">
    <property type="component" value="Chromosome"/>
</dbReference>
<proteinExistence type="predicted"/>
<organism evidence="1 2">
    <name type="scientific">Yersinia pestis bv. Antiqua (strain Antiqua)</name>
    <dbReference type="NCBI Taxonomy" id="360102"/>
    <lineage>
        <taxon>Bacteria</taxon>
        <taxon>Pseudomonadati</taxon>
        <taxon>Pseudomonadota</taxon>
        <taxon>Gammaproteobacteria</taxon>
        <taxon>Enterobacterales</taxon>
        <taxon>Yersiniaceae</taxon>
        <taxon>Yersinia</taxon>
    </lineage>
</organism>
<evidence type="ECO:0000313" key="1">
    <source>
        <dbReference type="EMBL" id="ABG15772.1"/>
    </source>
</evidence>
<gene>
    <name evidence="1" type="ordered locus">YPA_3810</name>
</gene>
<sequence>MLKTKYNILFGVVTIGILYSAWEIARPVEIVDVHINNSSEGYYSNYILVNNFPITDRGRIAWWENNKSMLKEKYNIPKHHLDDRFSVSVWDFGDGYKKLPTGDVRLSLESSDLLCFDDMKVVENCIEKKSLLFIRKYDDRYVFSMGRSSYRQSVEGGEITKDVED</sequence>
<dbReference type="EMBL" id="CP000308">
    <property type="protein sequence ID" value="ABG15772.1"/>
    <property type="molecule type" value="Genomic_DNA"/>
</dbReference>
<accession>A0A0E1P0F4</accession>
<name>A0A0E1P0F4_YERPA</name>